<gene>
    <name evidence="12" type="primary">asnB</name>
    <name evidence="12" type="ORF">FA045_11205</name>
</gene>
<evidence type="ECO:0000256" key="2">
    <source>
        <dbReference type="ARBA" id="ARBA00005752"/>
    </source>
</evidence>
<feature type="binding site" evidence="9">
    <location>
        <position position="103"/>
    </location>
    <ligand>
        <name>L-glutamine</name>
        <dbReference type="ChEBI" id="CHEBI:58359"/>
    </ligand>
</feature>
<dbReference type="InterPro" id="IPR017932">
    <property type="entry name" value="GATase_2_dom"/>
</dbReference>
<evidence type="ECO:0000256" key="5">
    <source>
        <dbReference type="ARBA" id="ARBA00022840"/>
    </source>
</evidence>
<evidence type="ECO:0000256" key="7">
    <source>
        <dbReference type="ARBA" id="ARBA00048741"/>
    </source>
</evidence>
<dbReference type="AlphaFoldDB" id="A0A4U1C6P1"/>
<dbReference type="NCBIfam" id="TIGR01536">
    <property type="entry name" value="asn_synth_AEB"/>
    <property type="match status" value="1"/>
</dbReference>
<dbReference type="Gene3D" id="3.40.50.620">
    <property type="entry name" value="HUPs"/>
    <property type="match status" value="1"/>
</dbReference>
<feature type="binding site" evidence="9">
    <location>
        <position position="295"/>
    </location>
    <ligand>
        <name>ATP</name>
        <dbReference type="ChEBI" id="CHEBI:30616"/>
    </ligand>
</feature>
<dbReference type="RefSeq" id="WP_136877165.1">
    <property type="nucleotide sequence ID" value="NZ_SWBO01000005.1"/>
</dbReference>
<evidence type="ECO:0000313" key="12">
    <source>
        <dbReference type="EMBL" id="TKC00002.1"/>
    </source>
</evidence>
<protein>
    <recommendedName>
        <fullName evidence="3">asparagine synthase (glutamine-hydrolyzing)</fullName>
        <ecNumber evidence="3">6.3.5.4</ecNumber>
    </recommendedName>
</protein>
<keyword evidence="6 8" id="KW-0315">Glutamine amidotransferase</keyword>
<evidence type="ECO:0000256" key="6">
    <source>
        <dbReference type="ARBA" id="ARBA00022962"/>
    </source>
</evidence>
<dbReference type="EMBL" id="SWBO01000005">
    <property type="protein sequence ID" value="TKC00002.1"/>
    <property type="molecule type" value="Genomic_DNA"/>
</dbReference>
<dbReference type="Proteomes" id="UP000310477">
    <property type="component" value="Unassembled WGS sequence"/>
</dbReference>
<dbReference type="PROSITE" id="PS51278">
    <property type="entry name" value="GATASE_TYPE_2"/>
    <property type="match status" value="1"/>
</dbReference>
<keyword evidence="8" id="KW-0061">Asparagine biosynthesis</keyword>
<dbReference type="InterPro" id="IPR014729">
    <property type="entry name" value="Rossmann-like_a/b/a_fold"/>
</dbReference>
<dbReference type="SUPFAM" id="SSF52402">
    <property type="entry name" value="Adenine nucleotide alpha hydrolases-like"/>
    <property type="match status" value="1"/>
</dbReference>
<dbReference type="InterPro" id="IPR006426">
    <property type="entry name" value="Asn_synth_AEB"/>
</dbReference>
<keyword evidence="8" id="KW-0028">Amino-acid biosynthesis</keyword>
<dbReference type="GO" id="GO:0005829">
    <property type="term" value="C:cytosol"/>
    <property type="evidence" value="ECO:0007669"/>
    <property type="project" value="TreeGrafter"/>
</dbReference>
<dbReference type="Gene3D" id="3.60.20.10">
    <property type="entry name" value="Glutamine Phosphoribosylpyrophosphate, subunit 1, domain 1"/>
    <property type="match status" value="1"/>
</dbReference>
<dbReference type="InterPro" id="IPR029055">
    <property type="entry name" value="Ntn_hydrolases_N"/>
</dbReference>
<sequence length="614" mass="70403">MCGINGFIDHNNCVSEADFKNSSALMGAKNTNGIGIYFEKKASYTLGFANERLSTIDLSERASQPLTSTCGNYTITLNGTIYNYLELRENLIKYGIIFSTLSDTEVVLECYKKWGNKSFEMLDGSFSFALLDRKLKILLVGRDDIGAKPLYFYRIKGFYAFASEIKTLLTYPFVKKEVNKKAMATFFRYGYFKGNETIYQNIYQFTKGNLITIDIHSGNSYDYPLVKLNLKPVILSTESEEEVVNKIEEILTESILKRNIANVPVGILLGSGYDSSTVAAILQTNQSKRIKTFTVGYKNEKLDEAPKARKIAEHLKTNHQELYLDKEKAFSIVKNLTEIFDEPIGDSSAVPVAFIAEQLHRDVKVLLGSEGGDEMFGGYRTYAKVFKINEVMQKPIPKFFKKFIVGFYNIAQPKMKEVIEADTLINKYLAINACFTKNEIKALLDFDFDDNDQTKVNTVKELLIHDLHNYLPDNIIAKNDRCFRYFGIENRDALLKTELIDYLSTLDASLFLKNGEQKYLLKKITHKYISDSLINNPKKGFVIPLSKWLKTSLKPLVKYYLSPSKLNEHQLFNINEVKKITNSFYLNSTSHNAQKVWLILQFQMWYEKWMIAKI</sequence>
<dbReference type="GO" id="GO:0005524">
    <property type="term" value="F:ATP binding"/>
    <property type="evidence" value="ECO:0007669"/>
    <property type="project" value="UniProtKB-KW"/>
</dbReference>
<dbReference type="Pfam" id="PF13537">
    <property type="entry name" value="GATase_7"/>
    <property type="match status" value="1"/>
</dbReference>
<evidence type="ECO:0000256" key="1">
    <source>
        <dbReference type="ARBA" id="ARBA00005187"/>
    </source>
</evidence>
<dbReference type="CDD" id="cd01991">
    <property type="entry name" value="Asn_synthase_B_C"/>
    <property type="match status" value="1"/>
</dbReference>
<dbReference type="GO" id="GO:0006529">
    <property type="term" value="P:asparagine biosynthetic process"/>
    <property type="evidence" value="ECO:0007669"/>
    <property type="project" value="UniProtKB-KW"/>
</dbReference>
<dbReference type="Pfam" id="PF00733">
    <property type="entry name" value="Asn_synthase"/>
    <property type="match status" value="1"/>
</dbReference>
<reference evidence="12 13" key="1">
    <citation type="submission" date="2019-04" db="EMBL/GenBank/DDBJ databases">
        <title>Pedobacter sp. AR-2-6 sp. nov., isolated from Arctic soil.</title>
        <authorList>
            <person name="Dahal R.H."/>
            <person name="Kim D.-U."/>
        </authorList>
    </citation>
    <scope>NUCLEOTIDE SEQUENCE [LARGE SCALE GENOMIC DNA]</scope>
    <source>
        <strain evidence="12 13">AR-2-6</strain>
    </source>
</reference>
<dbReference type="SUPFAM" id="SSF56235">
    <property type="entry name" value="N-terminal nucleophile aminohydrolases (Ntn hydrolases)"/>
    <property type="match status" value="1"/>
</dbReference>
<feature type="site" description="Important for beta-aspartyl-AMP intermediate formation" evidence="10">
    <location>
        <position position="370"/>
    </location>
</feature>
<evidence type="ECO:0000259" key="11">
    <source>
        <dbReference type="PROSITE" id="PS51278"/>
    </source>
</evidence>
<dbReference type="PIRSF" id="PIRSF001589">
    <property type="entry name" value="Asn_synthetase_glu-h"/>
    <property type="match status" value="1"/>
</dbReference>
<dbReference type="InterPro" id="IPR033738">
    <property type="entry name" value="AsnB_N"/>
</dbReference>
<evidence type="ECO:0000313" key="13">
    <source>
        <dbReference type="Proteomes" id="UP000310477"/>
    </source>
</evidence>
<proteinExistence type="inferred from homology"/>
<keyword evidence="4 9" id="KW-0547">Nucleotide-binding</keyword>
<dbReference type="InterPro" id="IPR001962">
    <property type="entry name" value="Asn_synthase"/>
</dbReference>
<feature type="domain" description="Glutamine amidotransferase type-2" evidence="11">
    <location>
        <begin position="2"/>
        <end position="216"/>
    </location>
</feature>
<comment type="caution">
    <text evidence="12">The sequence shown here is derived from an EMBL/GenBank/DDBJ whole genome shotgun (WGS) entry which is preliminary data.</text>
</comment>
<accession>A0A4U1C6P1</accession>
<evidence type="ECO:0000256" key="9">
    <source>
        <dbReference type="PIRSR" id="PIRSR001589-2"/>
    </source>
</evidence>
<dbReference type="EC" id="6.3.5.4" evidence="3"/>
<comment type="catalytic activity">
    <reaction evidence="7">
        <text>L-aspartate + L-glutamine + ATP + H2O = L-asparagine + L-glutamate + AMP + diphosphate + H(+)</text>
        <dbReference type="Rhea" id="RHEA:12228"/>
        <dbReference type="ChEBI" id="CHEBI:15377"/>
        <dbReference type="ChEBI" id="CHEBI:15378"/>
        <dbReference type="ChEBI" id="CHEBI:29985"/>
        <dbReference type="ChEBI" id="CHEBI:29991"/>
        <dbReference type="ChEBI" id="CHEBI:30616"/>
        <dbReference type="ChEBI" id="CHEBI:33019"/>
        <dbReference type="ChEBI" id="CHEBI:58048"/>
        <dbReference type="ChEBI" id="CHEBI:58359"/>
        <dbReference type="ChEBI" id="CHEBI:456215"/>
        <dbReference type="EC" id="6.3.5.4"/>
    </reaction>
</comment>
<keyword evidence="13" id="KW-1185">Reference proteome</keyword>
<comment type="pathway">
    <text evidence="1">Amino-acid biosynthesis; L-asparagine biosynthesis; L-asparagine from L-aspartate (L-Gln route): step 1/1.</text>
</comment>
<name>A0A4U1C6P1_9SPHI</name>
<evidence type="ECO:0000256" key="8">
    <source>
        <dbReference type="PIRSR" id="PIRSR001589-1"/>
    </source>
</evidence>
<comment type="similarity">
    <text evidence="2">Belongs to the asparagine synthetase family.</text>
</comment>
<evidence type="ECO:0000256" key="10">
    <source>
        <dbReference type="PIRSR" id="PIRSR001589-3"/>
    </source>
</evidence>
<feature type="binding site" evidence="9">
    <location>
        <position position="268"/>
    </location>
    <ligand>
        <name>ATP</name>
        <dbReference type="ChEBI" id="CHEBI:30616"/>
    </ligand>
</feature>
<feature type="active site" description="For GATase activity" evidence="8">
    <location>
        <position position="2"/>
    </location>
</feature>
<dbReference type="OrthoDB" id="9763290at2"/>
<dbReference type="GO" id="GO:0004066">
    <property type="term" value="F:asparagine synthase (glutamine-hydrolyzing) activity"/>
    <property type="evidence" value="ECO:0007669"/>
    <property type="project" value="UniProtKB-EC"/>
</dbReference>
<keyword evidence="12" id="KW-0436">Ligase</keyword>
<evidence type="ECO:0000256" key="4">
    <source>
        <dbReference type="ARBA" id="ARBA00022741"/>
    </source>
</evidence>
<dbReference type="CDD" id="cd00712">
    <property type="entry name" value="AsnB"/>
    <property type="match status" value="1"/>
</dbReference>
<dbReference type="PANTHER" id="PTHR43284">
    <property type="entry name" value="ASPARAGINE SYNTHETASE (GLUTAMINE-HYDROLYZING)"/>
    <property type="match status" value="1"/>
</dbReference>
<dbReference type="PANTHER" id="PTHR43284:SF1">
    <property type="entry name" value="ASPARAGINE SYNTHETASE"/>
    <property type="match status" value="1"/>
</dbReference>
<dbReference type="InterPro" id="IPR051786">
    <property type="entry name" value="ASN_synthetase/amidase"/>
</dbReference>
<organism evidence="12 13">
    <name type="scientific">Pedobacter cryotolerans</name>
    <dbReference type="NCBI Taxonomy" id="2571270"/>
    <lineage>
        <taxon>Bacteria</taxon>
        <taxon>Pseudomonadati</taxon>
        <taxon>Bacteroidota</taxon>
        <taxon>Sphingobacteriia</taxon>
        <taxon>Sphingobacteriales</taxon>
        <taxon>Sphingobacteriaceae</taxon>
        <taxon>Pedobacter</taxon>
    </lineage>
</organism>
<keyword evidence="5 9" id="KW-0067">ATP-binding</keyword>
<evidence type="ECO:0000256" key="3">
    <source>
        <dbReference type="ARBA" id="ARBA00012737"/>
    </source>
</evidence>